<evidence type="ECO:0000256" key="9">
    <source>
        <dbReference type="ARBA" id="ARBA00023306"/>
    </source>
</evidence>
<dbReference type="InterPro" id="IPR050090">
    <property type="entry name" value="Tyrosine_recombinase_XerCD"/>
</dbReference>
<evidence type="ECO:0000313" key="15">
    <source>
        <dbReference type="Proteomes" id="UP000183997"/>
    </source>
</evidence>
<dbReference type="GO" id="GO:0003677">
    <property type="term" value="F:DNA binding"/>
    <property type="evidence" value="ECO:0007669"/>
    <property type="project" value="UniProtKB-UniRule"/>
</dbReference>
<dbReference type="InterPro" id="IPR010998">
    <property type="entry name" value="Integrase_recombinase_N"/>
</dbReference>
<feature type="domain" description="Tyr recombinase" evidence="12">
    <location>
        <begin position="116"/>
        <end position="297"/>
    </location>
</feature>
<dbReference type="CDD" id="cd00798">
    <property type="entry name" value="INT_XerDC_C"/>
    <property type="match status" value="1"/>
</dbReference>
<evidence type="ECO:0000256" key="3">
    <source>
        <dbReference type="ARBA" id="ARBA00022490"/>
    </source>
</evidence>
<proteinExistence type="inferred from homology"/>
<evidence type="ECO:0000256" key="2">
    <source>
        <dbReference type="ARBA" id="ARBA00006657"/>
    </source>
</evidence>
<dbReference type="GO" id="GO:0009037">
    <property type="term" value="F:tyrosine-based site-specific recombinase activity"/>
    <property type="evidence" value="ECO:0007669"/>
    <property type="project" value="UniProtKB-UniRule"/>
</dbReference>
<dbReference type="InterPro" id="IPR004107">
    <property type="entry name" value="Integrase_SAM-like_N"/>
</dbReference>
<dbReference type="EMBL" id="FRAR01000019">
    <property type="protein sequence ID" value="SHK65566.1"/>
    <property type="molecule type" value="Genomic_DNA"/>
</dbReference>
<comment type="subcellular location">
    <subcellularLocation>
        <location evidence="1 10">Cytoplasm</location>
    </subcellularLocation>
</comment>
<accession>A0A1M6U8R9</accession>
<name>A0A1M6U8R9_9FIRM</name>
<evidence type="ECO:0000259" key="12">
    <source>
        <dbReference type="PROSITE" id="PS51898"/>
    </source>
</evidence>
<dbReference type="GO" id="GO:0006313">
    <property type="term" value="P:DNA transposition"/>
    <property type="evidence" value="ECO:0007669"/>
    <property type="project" value="UniProtKB-UniRule"/>
</dbReference>
<keyword evidence="4 10" id="KW-0132">Cell division</keyword>
<feature type="active site" evidence="10">
    <location>
        <position position="179"/>
    </location>
</feature>
<keyword evidence="6 10" id="KW-0229">DNA integration</keyword>
<dbReference type="Gene3D" id="1.10.150.130">
    <property type="match status" value="1"/>
</dbReference>
<evidence type="ECO:0000256" key="4">
    <source>
        <dbReference type="ARBA" id="ARBA00022618"/>
    </source>
</evidence>
<dbReference type="InterPro" id="IPR011010">
    <property type="entry name" value="DNA_brk_join_enz"/>
</dbReference>
<dbReference type="Pfam" id="PF00589">
    <property type="entry name" value="Phage_integrase"/>
    <property type="match status" value="1"/>
</dbReference>
<feature type="domain" description="Core-binding (CB)" evidence="13">
    <location>
        <begin position="4"/>
        <end position="95"/>
    </location>
</feature>
<comment type="subunit">
    <text evidence="10">Forms a cyclic heterotetrameric complex composed of two molecules of XerC and two molecules of XerD.</text>
</comment>
<feature type="active site" evidence="10">
    <location>
        <position position="155"/>
    </location>
</feature>
<comment type="similarity">
    <text evidence="2 10">Belongs to the 'phage' integrase family. XerC subfamily.</text>
</comment>
<dbReference type="NCBIfam" id="NF040815">
    <property type="entry name" value="recomb_XerA_Arch"/>
    <property type="match status" value="1"/>
</dbReference>
<keyword evidence="8 10" id="KW-0233">DNA recombination</keyword>
<sequence length="303" mass="35076">MVYNIVYILIDHYVDFLRIRKNFSHHTIEAYQKDLFDGLEFFAQVLKISEEELVPTAIDGKLLRQYLAQLYQRKLSRATVARRLAAWRTFFRFLFNEGLVGNNPIQRVNNPKQEKKLPQFMYPEETKHLVEAPDESRLGIRDRALLELLYASGIRVSELVSLNLDQLDLGRGYVRVMGKGSKERIVPIHQQAVAVLKLYLQSVRPYVALRDCQAVFVNYQGNRLSDRGIRKMVTKYCQQLGLKEGISPHTIRHSFATHLLDNGADLRSVQELLGHVSLSTTQLYTHVTKKKLKKVYKLSHPRA</sequence>
<reference evidence="15" key="1">
    <citation type="submission" date="2016-11" db="EMBL/GenBank/DDBJ databases">
        <authorList>
            <person name="Varghese N."/>
            <person name="Submissions S."/>
        </authorList>
    </citation>
    <scope>NUCLEOTIDE SEQUENCE [LARGE SCALE GENOMIC DNA]</scope>
    <source>
        <strain evidence="15">DSM 10349</strain>
    </source>
</reference>
<evidence type="ECO:0000256" key="5">
    <source>
        <dbReference type="ARBA" id="ARBA00022829"/>
    </source>
</evidence>
<gene>
    <name evidence="10" type="primary">xerC</name>
    <name evidence="14" type="ORF">SAMN02745123_02642</name>
</gene>
<dbReference type="InterPro" id="IPR013762">
    <property type="entry name" value="Integrase-like_cat_sf"/>
</dbReference>
<comment type="function">
    <text evidence="10">Site-specific tyrosine recombinase, which acts by catalyzing the cutting and rejoining of the recombining DNA molecules. The XerC-XerD complex is essential to convert dimers of the bacterial chromosome into monomers to permit their segregation at cell division. It also contributes to the segregational stability of plasmids.</text>
</comment>
<dbReference type="InterPro" id="IPR023009">
    <property type="entry name" value="Tyrosine_recombinase_XerC/XerD"/>
</dbReference>
<evidence type="ECO:0000256" key="8">
    <source>
        <dbReference type="ARBA" id="ARBA00023172"/>
    </source>
</evidence>
<dbReference type="HAMAP" id="MF_01808">
    <property type="entry name" value="Recomb_XerC_XerD"/>
    <property type="match status" value="1"/>
</dbReference>
<keyword evidence="15" id="KW-1185">Reference proteome</keyword>
<dbReference type="Proteomes" id="UP000183997">
    <property type="component" value="Unassembled WGS sequence"/>
</dbReference>
<dbReference type="SUPFAM" id="SSF56349">
    <property type="entry name" value="DNA breaking-rejoining enzymes"/>
    <property type="match status" value="1"/>
</dbReference>
<dbReference type="InterPro" id="IPR044068">
    <property type="entry name" value="CB"/>
</dbReference>
<dbReference type="NCBIfam" id="NF001399">
    <property type="entry name" value="PRK00283.1"/>
    <property type="match status" value="1"/>
</dbReference>
<dbReference type="InterPro" id="IPR011931">
    <property type="entry name" value="Recomb_XerC"/>
</dbReference>
<keyword evidence="3 10" id="KW-0963">Cytoplasm</keyword>
<evidence type="ECO:0000256" key="11">
    <source>
        <dbReference type="NCBIfam" id="TIGR02224"/>
    </source>
</evidence>
<dbReference type="InterPro" id="IPR002104">
    <property type="entry name" value="Integrase_catalytic"/>
</dbReference>
<evidence type="ECO:0000256" key="10">
    <source>
        <dbReference type="HAMAP-Rule" id="MF_01808"/>
    </source>
</evidence>
<evidence type="ECO:0000259" key="13">
    <source>
        <dbReference type="PROSITE" id="PS51900"/>
    </source>
</evidence>
<dbReference type="Pfam" id="PF02899">
    <property type="entry name" value="Phage_int_SAM_1"/>
    <property type="match status" value="1"/>
</dbReference>
<keyword evidence="9 10" id="KW-0131">Cell cycle</keyword>
<feature type="active site" evidence="10">
    <location>
        <position position="252"/>
    </location>
</feature>
<dbReference type="GO" id="GO:0007059">
    <property type="term" value="P:chromosome segregation"/>
    <property type="evidence" value="ECO:0007669"/>
    <property type="project" value="UniProtKB-UniRule"/>
</dbReference>
<evidence type="ECO:0000256" key="7">
    <source>
        <dbReference type="ARBA" id="ARBA00023125"/>
    </source>
</evidence>
<feature type="active site" description="O-(3'-phospho-DNA)-tyrosine intermediate" evidence="10">
    <location>
        <position position="284"/>
    </location>
</feature>
<dbReference type="GO" id="GO:0051301">
    <property type="term" value="P:cell division"/>
    <property type="evidence" value="ECO:0007669"/>
    <property type="project" value="UniProtKB-UniRule"/>
</dbReference>
<protein>
    <recommendedName>
        <fullName evidence="10 11">Tyrosine recombinase XerC</fullName>
    </recommendedName>
</protein>
<dbReference type="PROSITE" id="PS51898">
    <property type="entry name" value="TYR_RECOMBINASE"/>
    <property type="match status" value="1"/>
</dbReference>
<dbReference type="GO" id="GO:0005737">
    <property type="term" value="C:cytoplasm"/>
    <property type="evidence" value="ECO:0007669"/>
    <property type="project" value="UniProtKB-SubCell"/>
</dbReference>
<dbReference type="PANTHER" id="PTHR30349:SF77">
    <property type="entry name" value="TYROSINE RECOMBINASE XERC"/>
    <property type="match status" value="1"/>
</dbReference>
<dbReference type="NCBIfam" id="TIGR02224">
    <property type="entry name" value="recomb_XerC"/>
    <property type="match status" value="1"/>
</dbReference>
<organism evidence="14 15">
    <name type="scientific">Desulforamulus aeronauticus DSM 10349</name>
    <dbReference type="NCBI Taxonomy" id="1121421"/>
    <lineage>
        <taxon>Bacteria</taxon>
        <taxon>Bacillati</taxon>
        <taxon>Bacillota</taxon>
        <taxon>Clostridia</taxon>
        <taxon>Eubacteriales</taxon>
        <taxon>Peptococcaceae</taxon>
        <taxon>Desulforamulus</taxon>
    </lineage>
</organism>
<dbReference type="PANTHER" id="PTHR30349">
    <property type="entry name" value="PHAGE INTEGRASE-RELATED"/>
    <property type="match status" value="1"/>
</dbReference>
<dbReference type="PROSITE" id="PS51900">
    <property type="entry name" value="CB"/>
    <property type="match status" value="1"/>
</dbReference>
<evidence type="ECO:0000256" key="1">
    <source>
        <dbReference type="ARBA" id="ARBA00004496"/>
    </source>
</evidence>
<dbReference type="AlphaFoldDB" id="A0A1M6U8R9"/>
<dbReference type="STRING" id="1121421.SAMN02745123_02642"/>
<dbReference type="Gene3D" id="1.10.443.10">
    <property type="entry name" value="Intergrase catalytic core"/>
    <property type="match status" value="1"/>
</dbReference>
<evidence type="ECO:0000256" key="6">
    <source>
        <dbReference type="ARBA" id="ARBA00022908"/>
    </source>
</evidence>
<feature type="active site" evidence="10">
    <location>
        <position position="275"/>
    </location>
</feature>
<feature type="active site" evidence="10">
    <location>
        <position position="249"/>
    </location>
</feature>
<keyword evidence="5 10" id="KW-0159">Chromosome partition</keyword>
<evidence type="ECO:0000313" key="14">
    <source>
        <dbReference type="EMBL" id="SHK65566.1"/>
    </source>
</evidence>
<keyword evidence="7 10" id="KW-0238">DNA-binding</keyword>